<evidence type="ECO:0000259" key="8">
    <source>
        <dbReference type="PROSITE" id="PS50893"/>
    </source>
</evidence>
<dbReference type="InterPro" id="IPR017871">
    <property type="entry name" value="ABC_transporter-like_CS"/>
</dbReference>
<keyword evidence="2" id="KW-0813">Transport</keyword>
<keyword evidence="3" id="KW-1003">Cell membrane</keyword>
<dbReference type="PROSITE" id="PS00211">
    <property type="entry name" value="ABC_TRANSPORTER_1"/>
    <property type="match status" value="1"/>
</dbReference>
<dbReference type="GO" id="GO:0140359">
    <property type="term" value="F:ABC-type transporter activity"/>
    <property type="evidence" value="ECO:0007669"/>
    <property type="project" value="InterPro"/>
</dbReference>
<evidence type="ECO:0000256" key="5">
    <source>
        <dbReference type="ARBA" id="ARBA00022840"/>
    </source>
</evidence>
<dbReference type="GO" id="GO:0005524">
    <property type="term" value="F:ATP binding"/>
    <property type="evidence" value="ECO:0007669"/>
    <property type="project" value="UniProtKB-KW"/>
</dbReference>
<dbReference type="Gene3D" id="2.40.50.100">
    <property type="match status" value="1"/>
</dbReference>
<dbReference type="Gene3D" id="2.40.50.140">
    <property type="entry name" value="Nucleic acid-binding proteins"/>
    <property type="match status" value="1"/>
</dbReference>
<evidence type="ECO:0000256" key="7">
    <source>
        <dbReference type="ARBA" id="ARBA00023136"/>
    </source>
</evidence>
<evidence type="ECO:0000256" key="3">
    <source>
        <dbReference type="ARBA" id="ARBA00022475"/>
    </source>
</evidence>
<evidence type="ECO:0000256" key="4">
    <source>
        <dbReference type="ARBA" id="ARBA00022741"/>
    </source>
</evidence>
<evidence type="ECO:0000313" key="9">
    <source>
        <dbReference type="EMBL" id="QPH53664.1"/>
    </source>
</evidence>
<dbReference type="AlphaFoldDB" id="A0A7S9LQY5"/>
<dbReference type="EMBL" id="CP064942">
    <property type="protein sequence ID" value="QPH53664.1"/>
    <property type="molecule type" value="Genomic_DNA"/>
</dbReference>
<organism evidence="9 10">
    <name type="scientific">Pontivivens ytuae</name>
    <dbReference type="NCBI Taxonomy" id="2789856"/>
    <lineage>
        <taxon>Bacteria</taxon>
        <taxon>Pseudomonadati</taxon>
        <taxon>Pseudomonadota</taxon>
        <taxon>Alphaproteobacteria</taxon>
        <taxon>Rhodobacterales</taxon>
        <taxon>Paracoccaceae</taxon>
        <taxon>Pontivivens</taxon>
    </lineage>
</organism>
<dbReference type="InterPro" id="IPR003593">
    <property type="entry name" value="AAA+_ATPase"/>
</dbReference>
<dbReference type="NCBIfam" id="NF008653">
    <property type="entry name" value="PRK11650.1"/>
    <property type="match status" value="1"/>
</dbReference>
<dbReference type="SUPFAM" id="SSF50331">
    <property type="entry name" value="MOP-like"/>
    <property type="match status" value="1"/>
</dbReference>
<dbReference type="PROSITE" id="PS50893">
    <property type="entry name" value="ABC_TRANSPORTER_2"/>
    <property type="match status" value="1"/>
</dbReference>
<accession>A0A7S9LQY5</accession>
<keyword evidence="10" id="KW-1185">Reference proteome</keyword>
<proteinExistence type="inferred from homology"/>
<dbReference type="SUPFAM" id="SSF52540">
    <property type="entry name" value="P-loop containing nucleoside triphosphate hydrolases"/>
    <property type="match status" value="1"/>
</dbReference>
<dbReference type="PANTHER" id="PTHR43875">
    <property type="entry name" value="MALTODEXTRIN IMPORT ATP-BINDING PROTEIN MSMX"/>
    <property type="match status" value="1"/>
</dbReference>
<dbReference type="InterPro" id="IPR012340">
    <property type="entry name" value="NA-bd_OB-fold"/>
</dbReference>
<dbReference type="InterPro" id="IPR003439">
    <property type="entry name" value="ABC_transporter-like_ATP-bd"/>
</dbReference>
<dbReference type="Pfam" id="PF08402">
    <property type="entry name" value="TOBE_2"/>
    <property type="match status" value="1"/>
</dbReference>
<comment type="similarity">
    <text evidence="1">Belongs to the ABC transporter superfamily.</text>
</comment>
<reference evidence="9 10" key="1">
    <citation type="submission" date="2020-11" db="EMBL/GenBank/DDBJ databases">
        <title>Description of Pontivivens ytuae sp. nov. isolated from deep sea sediment of Mariana Trench.</title>
        <authorList>
            <person name="Wang Z."/>
            <person name="Sun Q.-L."/>
            <person name="Xu X.-D."/>
            <person name="Tang Y.-Z."/>
            <person name="Zhang J."/>
        </authorList>
    </citation>
    <scope>NUCLEOTIDE SEQUENCE [LARGE SCALE GENOMIC DNA]</scope>
    <source>
        <strain evidence="9 10">MT2928</strain>
    </source>
</reference>
<gene>
    <name evidence="9" type="ORF">I0K15_18070</name>
</gene>
<dbReference type="SMART" id="SM00382">
    <property type="entry name" value="AAA"/>
    <property type="match status" value="1"/>
</dbReference>
<evidence type="ECO:0000313" key="10">
    <source>
        <dbReference type="Proteomes" id="UP000594800"/>
    </source>
</evidence>
<keyword evidence="4" id="KW-0547">Nucleotide-binding</keyword>
<dbReference type="GO" id="GO:0016887">
    <property type="term" value="F:ATP hydrolysis activity"/>
    <property type="evidence" value="ECO:0007669"/>
    <property type="project" value="InterPro"/>
</dbReference>
<dbReference type="GO" id="GO:0008643">
    <property type="term" value="P:carbohydrate transport"/>
    <property type="evidence" value="ECO:0007669"/>
    <property type="project" value="InterPro"/>
</dbReference>
<sequence length="357" mass="38817">MAEIRLEHVSKRWGSFVGVNDFDLTIADREFLVLLGPSGCGKTTTMRMIAGLEDATEGNIVIGDRVVNDLDPKDRDVAMVFQSYGLYPNMNVYENIRFPLKVRKVDPASHDERVMRAAEMVELTEFLHRKPAELSGGQRQRVALARAIVREPTVFLMDEPLSNLDAKLRVSTRAQIKNLQHELKVTTIYVTHDQIEAMTLADRVVVMNKGVVQQVGTPTEIYDNPANTFVAGFIGSPAMNLMEGEVTQGTFRGRNVEIAGIEAPDGPVTLGFRAEDATLAEGGAGQITAPIYTLELLGDATMISVRAGGALVAVKAHKEFRAEIGDTVSIAIPPGICHVFDTQSGARLDISSGARVA</sequence>
<dbReference type="PANTHER" id="PTHR43875:SF15">
    <property type="entry name" value="TREHALOSE IMPORT ATP-BINDING PROTEIN SUGC"/>
    <property type="match status" value="1"/>
</dbReference>
<dbReference type="KEGG" id="poz:I0K15_18070"/>
<name>A0A7S9LQY5_9RHOB</name>
<dbReference type="Gene3D" id="3.40.50.300">
    <property type="entry name" value="P-loop containing nucleotide triphosphate hydrolases"/>
    <property type="match status" value="1"/>
</dbReference>
<dbReference type="FunFam" id="3.40.50.300:FF:000042">
    <property type="entry name" value="Maltose/maltodextrin ABC transporter, ATP-binding protein"/>
    <property type="match status" value="1"/>
</dbReference>
<dbReference type="InterPro" id="IPR013611">
    <property type="entry name" value="Transp-assoc_OB_typ2"/>
</dbReference>
<dbReference type="Pfam" id="PF00005">
    <property type="entry name" value="ABC_tran"/>
    <property type="match status" value="1"/>
</dbReference>
<keyword evidence="5 9" id="KW-0067">ATP-binding</keyword>
<dbReference type="RefSeq" id="WP_196102873.1">
    <property type="nucleotide sequence ID" value="NZ_CP064942.1"/>
</dbReference>
<dbReference type="Proteomes" id="UP000594800">
    <property type="component" value="Chromosome"/>
</dbReference>
<dbReference type="InterPro" id="IPR008995">
    <property type="entry name" value="Mo/tungstate-bd_C_term_dom"/>
</dbReference>
<dbReference type="InterPro" id="IPR027417">
    <property type="entry name" value="P-loop_NTPase"/>
</dbReference>
<feature type="domain" description="ABC transporter" evidence="8">
    <location>
        <begin position="4"/>
        <end position="234"/>
    </location>
</feature>
<evidence type="ECO:0000256" key="1">
    <source>
        <dbReference type="ARBA" id="ARBA00005417"/>
    </source>
</evidence>
<dbReference type="InterPro" id="IPR015855">
    <property type="entry name" value="ABC_transpr_MalK-like"/>
</dbReference>
<dbReference type="InterPro" id="IPR047641">
    <property type="entry name" value="ABC_transpr_MalK/UgpC-like"/>
</dbReference>
<dbReference type="CDD" id="cd03301">
    <property type="entry name" value="ABC_MalK_N"/>
    <property type="match status" value="1"/>
</dbReference>
<evidence type="ECO:0000256" key="2">
    <source>
        <dbReference type="ARBA" id="ARBA00022448"/>
    </source>
</evidence>
<protein>
    <submittedName>
        <fullName evidence="9">ABC transporter ATP-binding protein</fullName>
    </submittedName>
</protein>
<keyword evidence="6" id="KW-1278">Translocase</keyword>
<dbReference type="GO" id="GO:0055052">
    <property type="term" value="C:ATP-binding cassette (ABC) transporter complex, substrate-binding subunit-containing"/>
    <property type="evidence" value="ECO:0007669"/>
    <property type="project" value="TreeGrafter"/>
</dbReference>
<evidence type="ECO:0000256" key="6">
    <source>
        <dbReference type="ARBA" id="ARBA00022967"/>
    </source>
</evidence>
<keyword evidence="7" id="KW-0472">Membrane</keyword>